<dbReference type="InterPro" id="IPR017953">
    <property type="entry name" value="Carbohydrate_kinase_pred_CS"/>
</dbReference>
<dbReference type="Proteomes" id="UP000198885">
    <property type="component" value="Unassembled WGS sequence"/>
</dbReference>
<keyword evidence="23" id="KW-1185">Reference proteome</keyword>
<comment type="catalytic activity">
    <reaction evidence="2 18 19">
        <text>(6R)-NADPHX = (6S)-NADPHX</text>
        <dbReference type="Rhea" id="RHEA:32227"/>
        <dbReference type="ChEBI" id="CHEBI:64076"/>
        <dbReference type="ChEBI" id="CHEBI:64077"/>
        <dbReference type="EC" id="5.1.99.6"/>
    </reaction>
</comment>
<comment type="similarity">
    <text evidence="18">Belongs to the NnrE/AIBP family.</text>
</comment>
<feature type="binding site" evidence="17">
    <location>
        <position position="438"/>
    </location>
    <ligand>
        <name>(6S)-NADPHX</name>
        <dbReference type="ChEBI" id="CHEBI:64076"/>
    </ligand>
</feature>
<feature type="binding site" evidence="17">
    <location>
        <position position="244"/>
    </location>
    <ligand>
        <name>(6S)-NADPHX</name>
        <dbReference type="ChEBI" id="CHEBI:64076"/>
    </ligand>
</feature>
<feature type="binding site" evidence="17">
    <location>
        <position position="359"/>
    </location>
    <ligand>
        <name>(6S)-NADPHX</name>
        <dbReference type="ChEBI" id="CHEBI:64076"/>
    </ligand>
</feature>
<dbReference type="PROSITE" id="PS01050">
    <property type="entry name" value="YJEF_C_2"/>
    <property type="match status" value="1"/>
</dbReference>
<dbReference type="InterPro" id="IPR004443">
    <property type="entry name" value="YjeF_N_dom"/>
</dbReference>
<comment type="function">
    <text evidence="18">Catalyzes the epimerization of the S- and R-forms of NAD(P)HX, a damaged form of NAD(P)H that is a result of enzymatic or heat-dependent hydration. This is a prerequisite for the S-specific NAD(P)H-hydrate dehydratase to allow the repair of both epimers of NAD(P)HX.</text>
</comment>
<keyword evidence="6 17" id="KW-0547">Nucleotide-binding</keyword>
<evidence type="ECO:0000256" key="1">
    <source>
        <dbReference type="ARBA" id="ARBA00000013"/>
    </source>
</evidence>
<dbReference type="InterPro" id="IPR036652">
    <property type="entry name" value="YjeF_N_dom_sf"/>
</dbReference>
<keyword evidence="22" id="KW-0418">Kinase</keyword>
<dbReference type="AlphaFoldDB" id="A0A1H9PVL2"/>
<feature type="binding site" evidence="18">
    <location>
        <begin position="123"/>
        <end position="129"/>
    </location>
    <ligand>
        <name>(6S)-NADPHX</name>
        <dbReference type="ChEBI" id="CHEBI:64076"/>
    </ligand>
</feature>
<dbReference type="PIRSF" id="PIRSF017184">
    <property type="entry name" value="Nnr"/>
    <property type="match status" value="1"/>
</dbReference>
<gene>
    <name evidence="18" type="primary">nnrE</name>
    <name evidence="17" type="synonym">nnrD</name>
    <name evidence="22" type="ORF">SAMN04490244_101355</name>
</gene>
<comment type="function">
    <text evidence="17">Catalyzes the dehydration of the S-form of NAD(P)HX at the expense of ADP, which is converted to AMP. Together with NAD(P)HX epimerase, which catalyzes the epimerization of the S- and R-forms, the enzyme allows the repair of both epimers of NAD(P)HX, a damaged form of NAD(P)H that is a result of enzymatic or heat-dependent hydration.</text>
</comment>
<comment type="similarity">
    <text evidence="17">Belongs to the NnrD/CARKD family.</text>
</comment>
<dbReference type="InterPro" id="IPR030677">
    <property type="entry name" value="Nnr"/>
</dbReference>
<evidence type="ECO:0000256" key="6">
    <source>
        <dbReference type="ARBA" id="ARBA00022741"/>
    </source>
</evidence>
<comment type="catalytic activity">
    <reaction evidence="16 17 19">
        <text>(6S)-NADPHX + ADP = AMP + phosphate + NADPH + H(+)</text>
        <dbReference type="Rhea" id="RHEA:32235"/>
        <dbReference type="ChEBI" id="CHEBI:15378"/>
        <dbReference type="ChEBI" id="CHEBI:43474"/>
        <dbReference type="ChEBI" id="CHEBI:57783"/>
        <dbReference type="ChEBI" id="CHEBI:64076"/>
        <dbReference type="ChEBI" id="CHEBI:456215"/>
        <dbReference type="ChEBI" id="CHEBI:456216"/>
        <dbReference type="EC" id="4.2.1.136"/>
    </reaction>
</comment>
<dbReference type="GO" id="GO:0046496">
    <property type="term" value="P:nicotinamide nucleotide metabolic process"/>
    <property type="evidence" value="ECO:0007669"/>
    <property type="project" value="UniProtKB-UniRule"/>
</dbReference>
<dbReference type="Pfam" id="PF03853">
    <property type="entry name" value="YjeF_N"/>
    <property type="match status" value="1"/>
</dbReference>
<comment type="similarity">
    <text evidence="4 19">In the C-terminal section; belongs to the NnrD/CARKD family.</text>
</comment>
<keyword evidence="11 18" id="KW-0413">Isomerase</keyword>
<dbReference type="EC" id="5.1.99.6" evidence="19"/>
<comment type="function">
    <text evidence="14 19">Bifunctional enzyme that catalyzes the epimerization of the S- and R-forms of NAD(P)HX and the dehydration of the S-form of NAD(P)HX at the expense of ADP, which is converted to AMP. This allows the repair of both epimers of NAD(P)HX, a damaged form of NAD(P)H that is a result of enzymatic or heat-dependent hydration.</text>
</comment>
<evidence type="ECO:0000256" key="18">
    <source>
        <dbReference type="HAMAP-Rule" id="MF_01966"/>
    </source>
</evidence>
<evidence type="ECO:0000256" key="5">
    <source>
        <dbReference type="ARBA" id="ARBA00022723"/>
    </source>
</evidence>
<dbReference type="SUPFAM" id="SSF53613">
    <property type="entry name" value="Ribokinase-like"/>
    <property type="match status" value="1"/>
</dbReference>
<evidence type="ECO:0000256" key="12">
    <source>
        <dbReference type="ARBA" id="ARBA00023239"/>
    </source>
</evidence>
<evidence type="ECO:0000256" key="13">
    <source>
        <dbReference type="ARBA" id="ARBA00023268"/>
    </source>
</evidence>
<dbReference type="GO" id="GO:0052855">
    <property type="term" value="F:ADP-dependent NAD(P)H-hydrate dehydratase activity"/>
    <property type="evidence" value="ECO:0007669"/>
    <property type="project" value="UniProtKB-UniRule"/>
</dbReference>
<feature type="binding site" evidence="18">
    <location>
        <position position="153"/>
    </location>
    <ligand>
        <name>K(+)</name>
        <dbReference type="ChEBI" id="CHEBI:29103"/>
    </ligand>
</feature>
<dbReference type="PANTHER" id="PTHR12592">
    <property type="entry name" value="ATP-DEPENDENT (S)-NAD(P)H-HYDRATE DEHYDRATASE FAMILY MEMBER"/>
    <property type="match status" value="1"/>
</dbReference>
<dbReference type="InterPro" id="IPR000631">
    <property type="entry name" value="CARKD"/>
</dbReference>
<feature type="binding site" evidence="18">
    <location>
        <position position="59"/>
    </location>
    <ligand>
        <name>K(+)</name>
        <dbReference type="ChEBI" id="CHEBI:29103"/>
    </ligand>
</feature>
<comment type="subunit">
    <text evidence="17">Homotetramer.</text>
</comment>
<feature type="binding site" evidence="17">
    <location>
        <begin position="404"/>
        <end position="408"/>
    </location>
    <ligand>
        <name>AMP</name>
        <dbReference type="ChEBI" id="CHEBI:456215"/>
    </ligand>
</feature>
<dbReference type="HAMAP" id="MF_01965">
    <property type="entry name" value="NADHX_dehydratase"/>
    <property type="match status" value="1"/>
</dbReference>
<evidence type="ECO:0000313" key="23">
    <source>
        <dbReference type="Proteomes" id="UP000198885"/>
    </source>
</evidence>
<keyword evidence="7 17" id="KW-0067">ATP-binding</keyword>
<dbReference type="EC" id="4.2.1.136" evidence="19"/>
<comment type="catalytic activity">
    <reaction evidence="1 18 19">
        <text>(6R)-NADHX = (6S)-NADHX</text>
        <dbReference type="Rhea" id="RHEA:32215"/>
        <dbReference type="ChEBI" id="CHEBI:64074"/>
        <dbReference type="ChEBI" id="CHEBI:64075"/>
        <dbReference type="EC" id="5.1.99.6"/>
    </reaction>
</comment>
<keyword evidence="5 18" id="KW-0479">Metal-binding</keyword>
<keyword evidence="8 17" id="KW-0521">NADP</keyword>
<organism evidence="22 23">
    <name type="scientific">Tranquillimonas rosea</name>
    <dbReference type="NCBI Taxonomy" id="641238"/>
    <lineage>
        <taxon>Bacteria</taxon>
        <taxon>Pseudomonadati</taxon>
        <taxon>Pseudomonadota</taxon>
        <taxon>Alphaproteobacteria</taxon>
        <taxon>Rhodobacterales</taxon>
        <taxon>Roseobacteraceae</taxon>
        <taxon>Tranquillimonas</taxon>
    </lineage>
</organism>
<evidence type="ECO:0000256" key="14">
    <source>
        <dbReference type="ARBA" id="ARBA00025153"/>
    </source>
</evidence>
<keyword evidence="10 17" id="KW-0520">NAD</keyword>
<dbReference type="PROSITE" id="PS51383">
    <property type="entry name" value="YJEF_C_3"/>
    <property type="match status" value="1"/>
</dbReference>
<feature type="binding site" evidence="18">
    <location>
        <position position="119"/>
    </location>
    <ligand>
        <name>K(+)</name>
        <dbReference type="ChEBI" id="CHEBI:29103"/>
    </ligand>
</feature>
<evidence type="ECO:0000256" key="19">
    <source>
        <dbReference type="PIRNR" id="PIRNR017184"/>
    </source>
</evidence>
<dbReference type="EMBL" id="FOGU01000001">
    <property type="protein sequence ID" value="SER52212.1"/>
    <property type="molecule type" value="Genomic_DNA"/>
</dbReference>
<comment type="catalytic activity">
    <reaction evidence="15 17 19">
        <text>(6S)-NADHX + ADP = AMP + phosphate + NADH + H(+)</text>
        <dbReference type="Rhea" id="RHEA:32223"/>
        <dbReference type="ChEBI" id="CHEBI:15378"/>
        <dbReference type="ChEBI" id="CHEBI:43474"/>
        <dbReference type="ChEBI" id="CHEBI:57945"/>
        <dbReference type="ChEBI" id="CHEBI:64074"/>
        <dbReference type="ChEBI" id="CHEBI:456215"/>
        <dbReference type="ChEBI" id="CHEBI:456216"/>
        <dbReference type="EC" id="4.2.1.136"/>
    </reaction>
</comment>
<feature type="binding site" evidence="18">
    <location>
        <begin position="58"/>
        <end position="62"/>
    </location>
    <ligand>
        <name>(6S)-NADPHX</name>
        <dbReference type="ChEBI" id="CHEBI:64076"/>
    </ligand>
</feature>
<comment type="similarity">
    <text evidence="3 19">In the N-terminal section; belongs to the NnrE/AIBP family.</text>
</comment>
<dbReference type="NCBIfam" id="TIGR00196">
    <property type="entry name" value="yjeF_cterm"/>
    <property type="match status" value="1"/>
</dbReference>
<dbReference type="SUPFAM" id="SSF64153">
    <property type="entry name" value="YjeF N-terminal domain-like"/>
    <property type="match status" value="1"/>
</dbReference>
<proteinExistence type="inferred from homology"/>
<feature type="binding site" evidence="18">
    <location>
        <position position="150"/>
    </location>
    <ligand>
        <name>(6S)-NADPHX</name>
        <dbReference type="ChEBI" id="CHEBI:64076"/>
    </ligand>
</feature>
<name>A0A1H9PVL2_9RHOB</name>
<dbReference type="GO" id="GO:0016301">
    <property type="term" value="F:kinase activity"/>
    <property type="evidence" value="ECO:0007669"/>
    <property type="project" value="UniProtKB-KW"/>
</dbReference>
<evidence type="ECO:0000256" key="16">
    <source>
        <dbReference type="ARBA" id="ARBA00049209"/>
    </source>
</evidence>
<dbReference type="Pfam" id="PF01256">
    <property type="entry name" value="Carb_kinase"/>
    <property type="match status" value="1"/>
</dbReference>
<dbReference type="Gene3D" id="3.40.50.10260">
    <property type="entry name" value="YjeF N-terminal domain"/>
    <property type="match status" value="1"/>
</dbReference>
<evidence type="ECO:0000259" key="21">
    <source>
        <dbReference type="PROSITE" id="PS51385"/>
    </source>
</evidence>
<dbReference type="GO" id="GO:0046872">
    <property type="term" value="F:metal ion binding"/>
    <property type="evidence" value="ECO:0007669"/>
    <property type="project" value="UniProtKB-UniRule"/>
</dbReference>
<evidence type="ECO:0000256" key="8">
    <source>
        <dbReference type="ARBA" id="ARBA00022857"/>
    </source>
</evidence>
<dbReference type="GO" id="GO:0110051">
    <property type="term" value="P:metabolite repair"/>
    <property type="evidence" value="ECO:0007669"/>
    <property type="project" value="TreeGrafter"/>
</dbReference>
<keyword evidence="12 17" id="KW-0456">Lyase</keyword>
<dbReference type="HAMAP" id="MF_01966">
    <property type="entry name" value="NADHX_epimerase"/>
    <property type="match status" value="1"/>
</dbReference>
<evidence type="ECO:0000256" key="17">
    <source>
        <dbReference type="HAMAP-Rule" id="MF_01965"/>
    </source>
</evidence>
<dbReference type="GO" id="GO:0005524">
    <property type="term" value="F:ATP binding"/>
    <property type="evidence" value="ECO:0007669"/>
    <property type="project" value="UniProtKB-UniRule"/>
</dbReference>
<evidence type="ECO:0000256" key="11">
    <source>
        <dbReference type="ARBA" id="ARBA00023235"/>
    </source>
</evidence>
<dbReference type="OrthoDB" id="9806925at2"/>
<evidence type="ECO:0000259" key="20">
    <source>
        <dbReference type="PROSITE" id="PS51383"/>
    </source>
</evidence>
<dbReference type="InterPro" id="IPR029056">
    <property type="entry name" value="Ribokinase-like"/>
</dbReference>
<accession>A0A1H9PVL2</accession>
<evidence type="ECO:0000256" key="10">
    <source>
        <dbReference type="ARBA" id="ARBA00023027"/>
    </source>
</evidence>
<evidence type="ECO:0000256" key="4">
    <source>
        <dbReference type="ARBA" id="ARBA00009524"/>
    </source>
</evidence>
<evidence type="ECO:0000313" key="22">
    <source>
        <dbReference type="EMBL" id="SER52212.1"/>
    </source>
</evidence>
<feature type="binding site" evidence="17">
    <location>
        <position position="308"/>
    </location>
    <ligand>
        <name>(6S)-NADPHX</name>
        <dbReference type="ChEBI" id="CHEBI:64076"/>
    </ligand>
</feature>
<dbReference type="PANTHER" id="PTHR12592:SF0">
    <property type="entry name" value="ATP-DEPENDENT (S)-NAD(P)H-HYDRATE DEHYDRATASE"/>
    <property type="match status" value="1"/>
</dbReference>
<reference evidence="22 23" key="1">
    <citation type="submission" date="2016-10" db="EMBL/GenBank/DDBJ databases">
        <authorList>
            <person name="de Groot N.N."/>
        </authorList>
    </citation>
    <scope>NUCLEOTIDE SEQUENCE [LARGE SCALE GENOMIC DNA]</scope>
    <source>
        <strain evidence="22 23">DSM 23042</strain>
    </source>
</reference>
<feature type="binding site" evidence="17">
    <location>
        <position position="437"/>
    </location>
    <ligand>
        <name>AMP</name>
        <dbReference type="ChEBI" id="CHEBI:456215"/>
    </ligand>
</feature>
<dbReference type="Gene3D" id="3.40.1190.20">
    <property type="match status" value="1"/>
</dbReference>
<dbReference type="RefSeq" id="WP_092687418.1">
    <property type="nucleotide sequence ID" value="NZ_FOGU01000001.1"/>
</dbReference>
<feature type="domain" description="YjeF N-terminal" evidence="21">
    <location>
        <begin position="10"/>
        <end position="207"/>
    </location>
</feature>
<dbReference type="NCBIfam" id="TIGR00197">
    <property type="entry name" value="yjeF_nterm"/>
    <property type="match status" value="1"/>
</dbReference>
<comment type="cofactor">
    <cofactor evidence="17">
        <name>Mg(2+)</name>
        <dbReference type="ChEBI" id="CHEBI:18420"/>
    </cofactor>
</comment>
<feature type="domain" description="YjeF C-terminal" evidence="20">
    <location>
        <begin position="209"/>
        <end position="492"/>
    </location>
</feature>
<keyword evidence="9 18" id="KW-0630">Potassium</keyword>
<keyword evidence="13" id="KW-0511">Multifunctional enzyme</keyword>
<dbReference type="PROSITE" id="PS51385">
    <property type="entry name" value="YJEF_N"/>
    <property type="match status" value="1"/>
</dbReference>
<protein>
    <recommendedName>
        <fullName evidence="19">Bifunctional NAD(P)H-hydrate repair enzyme</fullName>
    </recommendedName>
    <alternativeName>
        <fullName evidence="19">Nicotinamide nucleotide repair protein</fullName>
    </alternativeName>
    <domain>
        <recommendedName>
            <fullName evidence="19">ADP-dependent (S)-NAD(P)H-hydrate dehydratase</fullName>
            <ecNumber evidence="19">4.2.1.136</ecNumber>
        </recommendedName>
        <alternativeName>
            <fullName evidence="19">ADP-dependent NAD(P)HX dehydratase</fullName>
        </alternativeName>
    </domain>
    <domain>
        <recommendedName>
            <fullName evidence="19">NAD(P)H-hydrate epimerase</fullName>
            <ecNumber evidence="19">5.1.99.6</ecNumber>
        </recommendedName>
    </domain>
</protein>
<evidence type="ECO:0000256" key="3">
    <source>
        <dbReference type="ARBA" id="ARBA00006001"/>
    </source>
</evidence>
<evidence type="ECO:0000256" key="7">
    <source>
        <dbReference type="ARBA" id="ARBA00022840"/>
    </source>
</evidence>
<comment type="caution">
    <text evidence="18">Lacks conserved residue(s) required for the propagation of feature annotation.</text>
</comment>
<evidence type="ECO:0000256" key="9">
    <source>
        <dbReference type="ARBA" id="ARBA00022958"/>
    </source>
</evidence>
<dbReference type="STRING" id="641238.SAMN04490244_101355"/>
<evidence type="ECO:0000256" key="15">
    <source>
        <dbReference type="ARBA" id="ARBA00048238"/>
    </source>
</evidence>
<evidence type="ECO:0000256" key="2">
    <source>
        <dbReference type="ARBA" id="ARBA00000909"/>
    </source>
</evidence>
<dbReference type="CDD" id="cd01171">
    <property type="entry name" value="YXKO-related"/>
    <property type="match status" value="1"/>
</dbReference>
<dbReference type="GO" id="GO:0052856">
    <property type="term" value="F:NAD(P)HX epimerase activity"/>
    <property type="evidence" value="ECO:0007669"/>
    <property type="project" value="UniProtKB-UniRule"/>
</dbReference>
<keyword evidence="22" id="KW-0808">Transferase</keyword>
<sequence>MAELMTAARMRRIETAAMERGEVTGLDLMERAGRGAVEQIVAARPAPGHALVLCGPGNNGGDGFVVARHLHARGWSVEVVTLADPDKSGGDAGTNRDRWRAIGPIAREAGSTPPDLVVDALFGTGLSRPFACPDALRPPPGALPLRVAIDMPSGLCSDSGRIIGDGLAADLTLTFHAPKAGQYLAEGPEWCGRVVTVDIGLGMADDPGGPSLVGPPEGLGKTDGHKYAHGHALMLSGGVGRGGAARMAARAALRVGAGLVTLGCPPAAVIENAAQLNAIMLRPVADAEALSEMLSDDPRLSAVGLGPGLGTGDATRALVGAVLKARRPTVLDADALSVFADDPETLFGDLHPGCVLTPHGGEFARLFPDIAGRLAATPESGPAMSRIDAATEAAARAGCVVLLKGPDTVIAAPDGTVRVHAGRYGRAAPWLATAGTGDVLTGLIAGLLARGLAPGRAAATAAWLHVEAARRVGPGLIAEDLPEVLPAVLGGLGS</sequence>
<comment type="cofactor">
    <cofactor evidence="18 19">
        <name>K(+)</name>
        <dbReference type="ChEBI" id="CHEBI:29103"/>
    </cofactor>
    <text evidence="18 19">Binds 1 potassium ion per subunit.</text>
</comment>